<dbReference type="InterPro" id="IPR003265">
    <property type="entry name" value="HhH-GPD_domain"/>
</dbReference>
<dbReference type="GO" id="GO:0046872">
    <property type="term" value="F:metal ion binding"/>
    <property type="evidence" value="ECO:0007669"/>
    <property type="project" value="UniProtKB-KW"/>
</dbReference>
<proteinExistence type="inferred from homology"/>
<feature type="binding site" evidence="12">
    <location>
        <position position="217"/>
    </location>
    <ligand>
        <name>[4Fe-4S] cluster</name>
        <dbReference type="ChEBI" id="CHEBI:49883"/>
    </ligand>
</feature>
<comment type="caution">
    <text evidence="14">The sequence shown here is derived from an EMBL/GenBank/DDBJ whole genome shotgun (WGS) entry which is preliminary data.</text>
</comment>
<dbReference type="GO" id="GO:0140078">
    <property type="term" value="F:class I DNA-(apurinic or apyrimidinic site) endonuclease activity"/>
    <property type="evidence" value="ECO:0007669"/>
    <property type="project" value="UniProtKB-EC"/>
</dbReference>
<dbReference type="GO" id="GO:0003677">
    <property type="term" value="F:DNA binding"/>
    <property type="evidence" value="ECO:0007669"/>
    <property type="project" value="UniProtKB-UniRule"/>
</dbReference>
<comment type="catalytic activity">
    <reaction evidence="12">
        <text>2'-deoxyribonucleotide-(2'-deoxyribose 5'-phosphate)-2'-deoxyribonucleotide-DNA = a 3'-end 2'-deoxyribonucleotide-(2,3-dehydro-2,3-deoxyribose 5'-phosphate)-DNA + a 5'-end 5'-phospho-2'-deoxyribonucleoside-DNA + H(+)</text>
        <dbReference type="Rhea" id="RHEA:66592"/>
        <dbReference type="Rhea" id="RHEA-COMP:13180"/>
        <dbReference type="Rhea" id="RHEA-COMP:16897"/>
        <dbReference type="Rhea" id="RHEA-COMP:17067"/>
        <dbReference type="ChEBI" id="CHEBI:15378"/>
        <dbReference type="ChEBI" id="CHEBI:136412"/>
        <dbReference type="ChEBI" id="CHEBI:157695"/>
        <dbReference type="ChEBI" id="CHEBI:167181"/>
        <dbReference type="EC" id="4.2.99.18"/>
    </reaction>
</comment>
<evidence type="ECO:0000256" key="6">
    <source>
        <dbReference type="ARBA" id="ARBA00023004"/>
    </source>
</evidence>
<evidence type="ECO:0000313" key="14">
    <source>
        <dbReference type="EMBL" id="PZP01193.1"/>
    </source>
</evidence>
<keyword evidence="2 12" id="KW-0004">4Fe-4S</keyword>
<keyword evidence="5 12" id="KW-0378">Hydrolase</keyword>
<evidence type="ECO:0000256" key="2">
    <source>
        <dbReference type="ARBA" id="ARBA00022485"/>
    </source>
</evidence>
<feature type="domain" description="HhH-GPD" evidence="13">
    <location>
        <begin position="58"/>
        <end position="205"/>
    </location>
</feature>
<dbReference type="NCBIfam" id="TIGR01083">
    <property type="entry name" value="nth"/>
    <property type="match status" value="1"/>
</dbReference>
<comment type="function">
    <text evidence="12">DNA repair enzyme that has both DNA N-glycosylase activity and AP-lyase activity. The DNA N-glycosylase activity releases various damaged pyrimidines from DNA by cleaving the N-glycosidic bond, leaving an AP (apurinic/apyrimidinic) site. The AP-lyase activity cleaves the phosphodiester bond 3' to the AP site by a beta-elimination, leaving a 3'-terminal unsaturated sugar and a product with a terminal 5'-phosphate.</text>
</comment>
<dbReference type="InterPro" id="IPR003651">
    <property type="entry name" value="Endonuclease3_FeS-loop_motif"/>
</dbReference>
<dbReference type="GO" id="GO:0019104">
    <property type="term" value="F:DNA N-glycosylase activity"/>
    <property type="evidence" value="ECO:0007669"/>
    <property type="project" value="UniProtKB-UniRule"/>
</dbReference>
<dbReference type="InterPro" id="IPR000445">
    <property type="entry name" value="HhH_motif"/>
</dbReference>
<organism evidence="14 15">
    <name type="scientific">Corynebacterium urealyticum</name>
    <dbReference type="NCBI Taxonomy" id="43771"/>
    <lineage>
        <taxon>Bacteria</taxon>
        <taxon>Bacillati</taxon>
        <taxon>Actinomycetota</taxon>
        <taxon>Actinomycetes</taxon>
        <taxon>Mycobacteriales</taxon>
        <taxon>Corynebacteriaceae</taxon>
        <taxon>Corynebacterium</taxon>
    </lineage>
</organism>
<accession>A0A2W5B5V2</accession>
<evidence type="ECO:0000256" key="3">
    <source>
        <dbReference type="ARBA" id="ARBA00022723"/>
    </source>
</evidence>
<keyword evidence="7 12" id="KW-0411">Iron-sulfur</keyword>
<evidence type="ECO:0000256" key="10">
    <source>
        <dbReference type="ARBA" id="ARBA00023239"/>
    </source>
</evidence>
<keyword evidence="11 12" id="KW-0326">Glycosidase</keyword>
<dbReference type="Gene3D" id="1.10.1670.10">
    <property type="entry name" value="Helix-hairpin-Helix base-excision DNA repair enzymes (C-terminal)"/>
    <property type="match status" value="1"/>
</dbReference>
<dbReference type="FunFam" id="1.10.340.30:FF:000001">
    <property type="entry name" value="Endonuclease III"/>
    <property type="match status" value="1"/>
</dbReference>
<dbReference type="PANTHER" id="PTHR10359">
    <property type="entry name" value="A/G-SPECIFIC ADENINE GLYCOSYLASE/ENDONUCLEASE III"/>
    <property type="match status" value="1"/>
</dbReference>
<dbReference type="PIRSF" id="PIRSF001435">
    <property type="entry name" value="Nth"/>
    <property type="match status" value="1"/>
</dbReference>
<evidence type="ECO:0000256" key="12">
    <source>
        <dbReference type="HAMAP-Rule" id="MF_00942"/>
    </source>
</evidence>
<dbReference type="InterPro" id="IPR011257">
    <property type="entry name" value="DNA_glycosylase"/>
</dbReference>
<reference evidence="14 15" key="1">
    <citation type="submission" date="2017-11" db="EMBL/GenBank/DDBJ databases">
        <title>Infants hospitalized years apart are colonized by the same room-sourced microbial strains.</title>
        <authorList>
            <person name="Brooks B."/>
            <person name="Olm M.R."/>
            <person name="Firek B.A."/>
            <person name="Baker R."/>
            <person name="Thomas B.C."/>
            <person name="Morowitz M.J."/>
            <person name="Banfield J.F."/>
        </authorList>
    </citation>
    <scope>NUCLEOTIDE SEQUENCE [LARGE SCALE GENOMIC DNA]</scope>
    <source>
        <strain evidence="14">S2_012_000_R3_87</strain>
    </source>
</reference>
<dbReference type="GO" id="GO:0006285">
    <property type="term" value="P:base-excision repair, AP site formation"/>
    <property type="evidence" value="ECO:0007669"/>
    <property type="project" value="TreeGrafter"/>
</dbReference>
<dbReference type="HAMAP" id="MF_00942">
    <property type="entry name" value="Nth"/>
    <property type="match status" value="1"/>
</dbReference>
<evidence type="ECO:0000256" key="5">
    <source>
        <dbReference type="ARBA" id="ARBA00022801"/>
    </source>
</evidence>
<dbReference type="InterPro" id="IPR005759">
    <property type="entry name" value="Nth"/>
</dbReference>
<keyword evidence="3 12" id="KW-0479">Metal-binding</keyword>
<dbReference type="Pfam" id="PF10576">
    <property type="entry name" value="EndIII_4Fe-2S"/>
    <property type="match status" value="1"/>
</dbReference>
<feature type="binding site" evidence="12">
    <location>
        <position position="207"/>
    </location>
    <ligand>
        <name>[4Fe-4S] cluster</name>
        <dbReference type="ChEBI" id="CHEBI:49883"/>
    </ligand>
</feature>
<sequence length="231" mass="24783">MQRDRDSLNPDRADRVDCADRADGAVAAVRAALAAEYPDADCELNFTTPLELLVATVLSAQCTDARVNQVTPTLFAAYPSAPAYAAADRAELEEILRPLGFQRAKSGHLIGIGEKLVADFDGQVPRGIAELTSLPGVGRKTALVVRGNAFGLPGITVDTHVTRLSHRLGLSAAKTPRAIEKDVAALVPLEEQTVFSHRLILHGRRVCTARKPQCGACVLAQWCPSRVKVEQ</sequence>
<dbReference type="Pfam" id="PF00730">
    <property type="entry name" value="HhH-GPD"/>
    <property type="match status" value="1"/>
</dbReference>
<gene>
    <name evidence="12 14" type="primary">nth</name>
    <name evidence="14" type="ORF">DI609_04705</name>
</gene>
<keyword evidence="9 12" id="KW-0234">DNA repair</keyword>
<keyword evidence="8 12" id="KW-0238">DNA-binding</keyword>
<comment type="similarity">
    <text evidence="1 12">Belongs to the Nth/MutY family.</text>
</comment>
<keyword evidence="14" id="KW-0540">Nuclease</keyword>
<feature type="binding site" evidence="12">
    <location>
        <position position="223"/>
    </location>
    <ligand>
        <name>[4Fe-4S] cluster</name>
        <dbReference type="ChEBI" id="CHEBI:49883"/>
    </ligand>
</feature>
<evidence type="ECO:0000313" key="15">
    <source>
        <dbReference type="Proteomes" id="UP000249451"/>
    </source>
</evidence>
<keyword evidence="6 12" id="KW-0408">Iron</keyword>
<dbReference type="EMBL" id="QFNY01000086">
    <property type="protein sequence ID" value="PZP01193.1"/>
    <property type="molecule type" value="Genomic_DNA"/>
</dbReference>
<feature type="binding site" evidence="12">
    <location>
        <position position="214"/>
    </location>
    <ligand>
        <name>[4Fe-4S] cluster</name>
        <dbReference type="ChEBI" id="CHEBI:49883"/>
    </ligand>
</feature>
<dbReference type="Gene3D" id="1.10.340.30">
    <property type="entry name" value="Hypothetical protein, domain 2"/>
    <property type="match status" value="1"/>
</dbReference>
<keyword evidence="14" id="KW-0255">Endonuclease</keyword>
<dbReference type="InterPro" id="IPR023170">
    <property type="entry name" value="HhH_base_excis_C"/>
</dbReference>
<evidence type="ECO:0000256" key="8">
    <source>
        <dbReference type="ARBA" id="ARBA00023125"/>
    </source>
</evidence>
<evidence type="ECO:0000256" key="4">
    <source>
        <dbReference type="ARBA" id="ARBA00022763"/>
    </source>
</evidence>
<dbReference type="EC" id="4.2.99.18" evidence="12"/>
<keyword evidence="4 12" id="KW-0227">DNA damage</keyword>
<evidence type="ECO:0000256" key="1">
    <source>
        <dbReference type="ARBA" id="ARBA00008343"/>
    </source>
</evidence>
<keyword evidence="10 12" id="KW-0456">Lyase</keyword>
<evidence type="ECO:0000259" key="13">
    <source>
        <dbReference type="SMART" id="SM00478"/>
    </source>
</evidence>
<dbReference type="FunFam" id="1.10.1670.10:FF:000001">
    <property type="entry name" value="Endonuclease III"/>
    <property type="match status" value="1"/>
</dbReference>
<evidence type="ECO:0000256" key="9">
    <source>
        <dbReference type="ARBA" id="ARBA00023204"/>
    </source>
</evidence>
<dbReference type="AlphaFoldDB" id="A0A2W5B5V2"/>
<comment type="cofactor">
    <cofactor evidence="12">
        <name>[4Fe-4S] cluster</name>
        <dbReference type="ChEBI" id="CHEBI:49883"/>
    </cofactor>
    <text evidence="12">Binds 1 [4Fe-4S] cluster.</text>
</comment>
<dbReference type="GO" id="GO:0051539">
    <property type="term" value="F:4 iron, 4 sulfur cluster binding"/>
    <property type="evidence" value="ECO:0007669"/>
    <property type="project" value="UniProtKB-UniRule"/>
</dbReference>
<evidence type="ECO:0000256" key="7">
    <source>
        <dbReference type="ARBA" id="ARBA00023014"/>
    </source>
</evidence>
<dbReference type="Pfam" id="PF00633">
    <property type="entry name" value="HHH"/>
    <property type="match status" value="1"/>
</dbReference>
<name>A0A2W5B5V2_9CORY</name>
<dbReference type="SMART" id="SM00478">
    <property type="entry name" value="ENDO3c"/>
    <property type="match status" value="1"/>
</dbReference>
<dbReference type="SMART" id="SM00525">
    <property type="entry name" value="FES"/>
    <property type="match status" value="1"/>
</dbReference>
<dbReference type="Proteomes" id="UP000249451">
    <property type="component" value="Unassembled WGS sequence"/>
</dbReference>
<dbReference type="CDD" id="cd00056">
    <property type="entry name" value="ENDO3c"/>
    <property type="match status" value="1"/>
</dbReference>
<dbReference type="SUPFAM" id="SSF48150">
    <property type="entry name" value="DNA-glycosylase"/>
    <property type="match status" value="1"/>
</dbReference>
<dbReference type="PANTHER" id="PTHR10359:SF18">
    <property type="entry name" value="ENDONUCLEASE III"/>
    <property type="match status" value="1"/>
</dbReference>
<protein>
    <recommendedName>
        <fullName evidence="12">Endonuclease III</fullName>
        <ecNumber evidence="12">4.2.99.18</ecNumber>
    </recommendedName>
    <alternativeName>
        <fullName evidence="12">DNA-(apurinic or apyrimidinic site) lyase</fullName>
    </alternativeName>
</protein>
<evidence type="ECO:0000256" key="11">
    <source>
        <dbReference type="ARBA" id="ARBA00023295"/>
    </source>
</evidence>